<reference evidence="4 5" key="1">
    <citation type="submission" date="2016-05" db="EMBL/GenBank/DDBJ databases">
        <authorList>
            <person name="Lavstsen T."/>
            <person name="Jespersen J.S."/>
        </authorList>
    </citation>
    <scope>NUCLEOTIDE SEQUENCE [LARGE SCALE GENOMIC DNA]</scope>
    <source>
        <strain evidence="4 5">YLB-01</strain>
    </source>
</reference>
<feature type="domain" description="Nudix hydrolase" evidence="3">
    <location>
        <begin position="11"/>
        <end position="143"/>
    </location>
</feature>
<sequence length="144" mass="15514">MSAHHALDHAARVVTVSAVVLRHPDTGDILAVRKRGTTTFMQPGGKPEPGESALDAAVRELREELQVELDPGRMTLLGTFEAPAATESGWTVRGTVFVHPPIAEIRPAAEIEEIRWVPETAEPAGDLAPLMMTRILPALREAGL</sequence>
<dbReference type="InterPro" id="IPR015797">
    <property type="entry name" value="NUDIX_hydrolase-like_dom_sf"/>
</dbReference>
<dbReference type="CDD" id="cd04690">
    <property type="entry name" value="NUDIX_Hydrolase"/>
    <property type="match status" value="1"/>
</dbReference>
<dbReference type="GO" id="GO:0016787">
    <property type="term" value="F:hydrolase activity"/>
    <property type="evidence" value="ECO:0007669"/>
    <property type="project" value="UniProtKB-KW"/>
</dbReference>
<evidence type="ECO:0000313" key="5">
    <source>
        <dbReference type="Proteomes" id="UP000093355"/>
    </source>
</evidence>
<protein>
    <recommendedName>
        <fullName evidence="3">Nudix hydrolase domain-containing protein</fullName>
    </recommendedName>
</protein>
<dbReference type="PANTHER" id="PTHR43046">
    <property type="entry name" value="GDP-MANNOSE MANNOSYL HYDROLASE"/>
    <property type="match status" value="1"/>
</dbReference>
<dbReference type="Gene3D" id="3.90.79.10">
    <property type="entry name" value="Nucleoside Triphosphate Pyrophosphohydrolase"/>
    <property type="match status" value="1"/>
</dbReference>
<dbReference type="Pfam" id="PF00293">
    <property type="entry name" value="NUDIX"/>
    <property type="match status" value="1"/>
</dbReference>
<evidence type="ECO:0000256" key="2">
    <source>
        <dbReference type="ARBA" id="ARBA00022801"/>
    </source>
</evidence>
<dbReference type="InterPro" id="IPR000086">
    <property type="entry name" value="NUDIX_hydrolase_dom"/>
</dbReference>
<comment type="caution">
    <text evidence="4">The sequence shown here is derived from an EMBL/GenBank/DDBJ whole genome shotgun (WGS) entry which is preliminary data.</text>
</comment>
<keyword evidence="2" id="KW-0378">Hydrolase</keyword>
<dbReference type="Proteomes" id="UP000093355">
    <property type="component" value="Unassembled WGS sequence"/>
</dbReference>
<dbReference type="PROSITE" id="PS51462">
    <property type="entry name" value="NUDIX"/>
    <property type="match status" value="1"/>
</dbReference>
<organism evidence="4 5">
    <name type="scientific">Microbacterium sediminis</name>
    <dbReference type="NCBI Taxonomy" id="904291"/>
    <lineage>
        <taxon>Bacteria</taxon>
        <taxon>Bacillati</taxon>
        <taxon>Actinomycetota</taxon>
        <taxon>Actinomycetes</taxon>
        <taxon>Micrococcales</taxon>
        <taxon>Microbacteriaceae</taxon>
        <taxon>Microbacterium</taxon>
    </lineage>
</organism>
<evidence type="ECO:0000256" key="1">
    <source>
        <dbReference type="ARBA" id="ARBA00001946"/>
    </source>
</evidence>
<proteinExistence type="predicted"/>
<dbReference type="STRING" id="904291.A7J15_00260"/>
<dbReference type="RefSeq" id="WP_067022648.1">
    <property type="nucleotide sequence ID" value="NZ_JRNY01000001.1"/>
</dbReference>
<dbReference type="PANTHER" id="PTHR43046:SF2">
    <property type="entry name" value="8-OXO-DGTP DIPHOSPHATASE-RELATED"/>
    <property type="match status" value="1"/>
</dbReference>
<gene>
    <name evidence="4" type="ORF">A7J15_00260</name>
</gene>
<accession>A0A1B9NG68</accession>
<dbReference type="EMBL" id="LXMD01000012">
    <property type="protein sequence ID" value="OCG75534.1"/>
    <property type="molecule type" value="Genomic_DNA"/>
</dbReference>
<keyword evidence="5" id="KW-1185">Reference proteome</keyword>
<dbReference type="AlphaFoldDB" id="A0A1B9NG68"/>
<name>A0A1B9NG68_9MICO</name>
<dbReference type="SUPFAM" id="SSF55811">
    <property type="entry name" value="Nudix"/>
    <property type="match status" value="1"/>
</dbReference>
<comment type="cofactor">
    <cofactor evidence="1">
        <name>Mg(2+)</name>
        <dbReference type="ChEBI" id="CHEBI:18420"/>
    </cofactor>
</comment>
<evidence type="ECO:0000313" key="4">
    <source>
        <dbReference type="EMBL" id="OCG75534.1"/>
    </source>
</evidence>
<evidence type="ECO:0000259" key="3">
    <source>
        <dbReference type="PROSITE" id="PS51462"/>
    </source>
</evidence>